<evidence type="ECO:0000313" key="3">
    <source>
        <dbReference type="EMBL" id="RQD86731.1"/>
    </source>
</evidence>
<evidence type="ECO:0000313" key="2">
    <source>
        <dbReference type="EMBL" id="AXP08367.1"/>
    </source>
</evidence>
<dbReference type="EMBL" id="CP031611">
    <property type="protein sequence ID" value="AXP08367.1"/>
    <property type="molecule type" value="Genomic_DNA"/>
</dbReference>
<reference evidence="4 5" key="1">
    <citation type="submission" date="2018-08" db="EMBL/GenBank/DDBJ databases">
        <title>Survival mechanisms of Campylobacter hepaticus identified by genomic analysis and comparative transcriptomic analysis of in vivo and in vitro derived bacteria.</title>
        <authorList>
            <person name="Van T.T.H."/>
            <person name="Moore R.J."/>
        </authorList>
    </citation>
    <scope>NUCLEOTIDE SEQUENCE [LARGE SCALE GENOMIC DNA]</scope>
    <source>
        <strain evidence="3 5">54L</strain>
        <strain evidence="2 4">HV10</strain>
    </source>
</reference>
<dbReference type="InterPro" id="IPR029044">
    <property type="entry name" value="Nucleotide-diphossugar_trans"/>
</dbReference>
<dbReference type="PANTHER" id="PTHR21485:SF6">
    <property type="entry name" value="N-ACYLNEURAMINATE CYTIDYLYLTRANSFERASE-RELATED"/>
    <property type="match status" value="1"/>
</dbReference>
<dbReference type="CDD" id="cd02513">
    <property type="entry name" value="CMP-NeuAc_Synthase"/>
    <property type="match status" value="1"/>
</dbReference>
<dbReference type="OrthoDB" id="9805604at2"/>
<keyword evidence="3" id="KW-0808">Transferase</keyword>
<dbReference type="GeneID" id="44004122"/>
<keyword evidence="4" id="KW-1185">Reference proteome</keyword>
<dbReference type="AlphaFoldDB" id="A0A424YZ94"/>
<protein>
    <submittedName>
        <fullName evidence="3">Acylneuraminate cytidylyltransferase family protein</fullName>
    </submittedName>
</protein>
<gene>
    <name evidence="2" type="ORF">A2J15_001215</name>
    <name evidence="3" type="ORF">DZD40_06175</name>
</gene>
<dbReference type="PANTHER" id="PTHR21485">
    <property type="entry name" value="HAD SUPERFAMILY MEMBERS CMAS AND KDSC"/>
    <property type="match status" value="1"/>
</dbReference>
<keyword evidence="3" id="KW-0548">Nucleotidyltransferase</keyword>
<dbReference type="Proteomes" id="UP000093205">
    <property type="component" value="Chromosome"/>
</dbReference>
<dbReference type="Pfam" id="PF02348">
    <property type="entry name" value="CTP_transf_3"/>
    <property type="match status" value="1"/>
</dbReference>
<dbReference type="InterPro" id="IPR003329">
    <property type="entry name" value="Cytidylyl_trans"/>
</dbReference>
<comment type="similarity">
    <text evidence="1">Belongs to the CMP-NeuNAc synthase family.</text>
</comment>
<dbReference type="Proteomes" id="UP000286095">
    <property type="component" value="Unassembled WGS sequence"/>
</dbReference>
<dbReference type="EMBL" id="QURW01000015">
    <property type="protein sequence ID" value="RQD86731.1"/>
    <property type="molecule type" value="Genomic_DNA"/>
</dbReference>
<dbReference type="GO" id="GO:0008781">
    <property type="term" value="F:N-acylneuraminate cytidylyltransferase activity"/>
    <property type="evidence" value="ECO:0007669"/>
    <property type="project" value="TreeGrafter"/>
</dbReference>
<dbReference type="RefSeq" id="WP_066776429.1">
    <property type="nucleotide sequence ID" value="NZ_CBCSFE010000002.1"/>
</dbReference>
<proteinExistence type="inferred from homology"/>
<sequence>MTLAIIPARGGSKSIKNKNLVLLNHKPLIYYTIKAAQKAKCIDKIVVSSDSEKILQYAKTHNIECLKRPDNLAKDNTTSQTVLLHALNFYKNYKNVILLQPTSPLRNNIHIDEAFKLYKESKADALISVYKYDNKILKAFICDKNNNLQGICNDNYPFMPRQKLPKTYMSNGAIYILNIKKFCQKPSFLQKNTKYFLMDEITSLDIDNLTDLKKAEQILNHF</sequence>
<dbReference type="Gene3D" id="3.90.550.10">
    <property type="entry name" value="Spore Coat Polysaccharide Biosynthesis Protein SpsA, Chain A"/>
    <property type="match status" value="1"/>
</dbReference>
<organism evidence="3 5">
    <name type="scientific">Campylobacter hepaticus</name>
    <dbReference type="NCBI Taxonomy" id="1813019"/>
    <lineage>
        <taxon>Bacteria</taxon>
        <taxon>Pseudomonadati</taxon>
        <taxon>Campylobacterota</taxon>
        <taxon>Epsilonproteobacteria</taxon>
        <taxon>Campylobacterales</taxon>
        <taxon>Campylobacteraceae</taxon>
        <taxon>Campylobacter</taxon>
    </lineage>
</organism>
<dbReference type="KEGG" id="chw:A2J15_001215"/>
<evidence type="ECO:0000313" key="5">
    <source>
        <dbReference type="Proteomes" id="UP000286095"/>
    </source>
</evidence>
<evidence type="ECO:0000256" key="1">
    <source>
        <dbReference type="ARBA" id="ARBA00010726"/>
    </source>
</evidence>
<accession>A0A424YZ94</accession>
<evidence type="ECO:0000313" key="4">
    <source>
        <dbReference type="Proteomes" id="UP000093205"/>
    </source>
</evidence>
<dbReference type="InterPro" id="IPR050793">
    <property type="entry name" value="CMP-NeuNAc_synthase"/>
</dbReference>
<name>A0A424YZ94_9BACT</name>
<dbReference type="STRING" id="1813019.A2J15_00805"/>
<dbReference type="SUPFAM" id="SSF53448">
    <property type="entry name" value="Nucleotide-diphospho-sugar transferases"/>
    <property type="match status" value="1"/>
</dbReference>